<keyword evidence="2" id="KW-1185">Reference proteome</keyword>
<sequence>MENTQYYNRLVELNLLAEGIFCKNKQLLLIDNNLNGVRTTKGGYRRKEITKNVGKLSTYSNLFLSLNKSQINDYLDNVEKLLSEKRDKVRDKRKLLINELAHSKEDTDGHNFRFSTSEFKEKKKKIKKRKERKERKEKKKKKRKKRKEKKEKKEKL</sequence>
<dbReference type="EMBL" id="CM043771">
    <property type="protein sequence ID" value="KAI4840743.1"/>
    <property type="molecule type" value="Genomic_DNA"/>
</dbReference>
<organism evidence="1 2">
    <name type="scientific">Plasmodium brasilianum</name>
    <dbReference type="NCBI Taxonomy" id="5824"/>
    <lineage>
        <taxon>Eukaryota</taxon>
        <taxon>Sar</taxon>
        <taxon>Alveolata</taxon>
        <taxon>Apicomplexa</taxon>
        <taxon>Aconoidasida</taxon>
        <taxon>Haemosporida</taxon>
        <taxon>Plasmodiidae</taxon>
        <taxon>Plasmodium</taxon>
        <taxon>Plasmodium (Plasmodium)</taxon>
    </lineage>
</organism>
<protein>
    <submittedName>
        <fullName evidence="1">Uncharacterized protein</fullName>
    </submittedName>
</protein>
<gene>
    <name evidence="1" type="ORF">MKS88_000978</name>
</gene>
<evidence type="ECO:0000313" key="1">
    <source>
        <dbReference type="EMBL" id="KAI4840743.1"/>
    </source>
</evidence>
<dbReference type="Proteomes" id="UP001056978">
    <property type="component" value="Chromosome 3"/>
</dbReference>
<proteinExistence type="predicted"/>
<evidence type="ECO:0000313" key="2">
    <source>
        <dbReference type="Proteomes" id="UP001056978"/>
    </source>
</evidence>
<comment type="caution">
    <text evidence="1">The sequence shown here is derived from an EMBL/GenBank/DDBJ whole genome shotgun (WGS) entry which is preliminary data.</text>
</comment>
<name>A0ACB9YE73_PLABR</name>
<reference evidence="1" key="1">
    <citation type="submission" date="2022-06" db="EMBL/GenBank/DDBJ databases">
        <title>The First Complete Genome of the Simian Malaria Parasite Plasmodium brasilianum.</title>
        <authorList>
            <person name="Bajic M."/>
            <person name="Ravishankar S."/>
        </authorList>
    </citation>
    <scope>NUCLEOTIDE SEQUENCE</scope>
    <source>
        <strain evidence="1">Bolivian I</strain>
    </source>
</reference>
<accession>A0ACB9YE73</accession>